<accession>A0A419AU62</accession>
<feature type="transmembrane region" description="Helical" evidence="2">
    <location>
        <begin position="27"/>
        <end position="52"/>
    </location>
</feature>
<name>A0A419AU62_PECCA</name>
<dbReference type="Proteomes" id="UP000283655">
    <property type="component" value="Unassembled WGS sequence"/>
</dbReference>
<proteinExistence type="predicted"/>
<evidence type="ECO:0000256" key="1">
    <source>
        <dbReference type="ARBA" id="ARBA00004370"/>
    </source>
</evidence>
<comment type="subcellular location">
    <subcellularLocation>
        <location evidence="1">Membrane</location>
    </subcellularLocation>
</comment>
<dbReference type="AlphaFoldDB" id="A0A419AU62"/>
<dbReference type="Gene3D" id="3.30.1690.10">
    <property type="entry name" value="TcpA-like pilin"/>
    <property type="match status" value="1"/>
</dbReference>
<evidence type="ECO:0000313" key="5">
    <source>
        <dbReference type="Proteomes" id="UP000283655"/>
    </source>
</evidence>
<comment type="caution">
    <text evidence="4">The sequence shown here is derived from an EMBL/GenBank/DDBJ whole genome shotgun (WGS) entry which is preliminary data.</text>
</comment>
<sequence>METSLATTRRKLITHYRPARGGNLKDAIIAVVVIAAVIILVFQLGTFLWGLYQNSATQTEVTTMLEQSRKLKSRAGYTGASMATLRAVNGVPNSVDRTGDVYYNRYGGTYALAPARTNGSPFNNSVALTLTGVSEGGCGDLAQMFLNAGESIYSVTIGSTAMLTANVTTGTSTAATMIGTQCDGGDKTIIITTLPHRVN</sequence>
<reference evidence="4 5" key="1">
    <citation type="submission" date="2018-09" db="EMBL/GenBank/DDBJ databases">
        <title>Phylogenetic diversity of Pectobacterium and Dickeya strains causing blackleg disease of potato in Morocco.</title>
        <authorList>
            <person name="Oulghazi S."/>
            <person name="Moumni M."/>
            <person name="Faure D."/>
        </authorList>
    </citation>
    <scope>NUCLEOTIDE SEQUENCE [LARGE SCALE GENOMIC DNA]</scope>
    <source>
        <strain evidence="4 5">S1.15.11.2D</strain>
    </source>
</reference>
<dbReference type="GO" id="GO:0016020">
    <property type="term" value="C:membrane"/>
    <property type="evidence" value="ECO:0007669"/>
    <property type="project" value="UniProtKB-SubCell"/>
</dbReference>
<dbReference type="InterPro" id="IPR014911">
    <property type="entry name" value="PilS_N"/>
</dbReference>
<organism evidence="4 5">
    <name type="scientific">Pectobacterium carotovorum</name>
    <name type="common">Erwinia carotovora</name>
    <dbReference type="NCBI Taxonomy" id="554"/>
    <lineage>
        <taxon>Bacteria</taxon>
        <taxon>Pseudomonadati</taxon>
        <taxon>Pseudomonadota</taxon>
        <taxon>Gammaproteobacteria</taxon>
        <taxon>Enterobacterales</taxon>
        <taxon>Pectobacteriaceae</taxon>
        <taxon>Pectobacterium</taxon>
    </lineage>
</organism>
<keyword evidence="2" id="KW-0472">Membrane</keyword>
<evidence type="ECO:0000313" key="4">
    <source>
        <dbReference type="EMBL" id="RJL50092.1"/>
    </source>
</evidence>
<dbReference type="EMBL" id="QZDH01000034">
    <property type="protein sequence ID" value="RJL50092.1"/>
    <property type="molecule type" value="Genomic_DNA"/>
</dbReference>
<keyword evidence="2" id="KW-1133">Transmembrane helix</keyword>
<gene>
    <name evidence="4" type="ORF">D5071_14660</name>
</gene>
<dbReference type="RefSeq" id="WP_119874226.1">
    <property type="nucleotide sequence ID" value="NZ_QZDH01000034.1"/>
</dbReference>
<evidence type="ECO:0000256" key="2">
    <source>
        <dbReference type="SAM" id="Phobius"/>
    </source>
</evidence>
<dbReference type="Pfam" id="PF08805">
    <property type="entry name" value="PilS"/>
    <property type="match status" value="1"/>
</dbReference>
<keyword evidence="2" id="KW-0812">Transmembrane</keyword>
<protein>
    <submittedName>
        <fullName evidence="4">Pilus assembly protein PilX</fullName>
    </submittedName>
</protein>
<dbReference type="InterPro" id="IPR045584">
    <property type="entry name" value="Pilin-like"/>
</dbReference>
<feature type="domain" description="Type 4 secretion system PilS N-terminal" evidence="3">
    <location>
        <begin position="52"/>
        <end position="193"/>
    </location>
</feature>
<evidence type="ECO:0000259" key="3">
    <source>
        <dbReference type="Pfam" id="PF08805"/>
    </source>
</evidence>
<dbReference type="SUPFAM" id="SSF54523">
    <property type="entry name" value="Pili subunits"/>
    <property type="match status" value="1"/>
</dbReference>